<dbReference type="EMBL" id="JH992972">
    <property type="protein sequence ID" value="EKX52484.1"/>
    <property type="molecule type" value="Genomic_DNA"/>
</dbReference>
<dbReference type="OrthoDB" id="4139357at2759"/>
<feature type="transmembrane region" description="Helical" evidence="6">
    <location>
        <begin position="431"/>
        <end position="449"/>
    </location>
</feature>
<feature type="transmembrane region" description="Helical" evidence="6">
    <location>
        <begin position="311"/>
        <end position="331"/>
    </location>
</feature>
<accession>L1JVY3</accession>
<dbReference type="RefSeq" id="XP_005839464.1">
    <property type="nucleotide sequence ID" value="XM_005839407.1"/>
</dbReference>
<dbReference type="OMA" id="LLWFIWM"/>
<evidence type="ECO:0000256" key="2">
    <source>
        <dbReference type="ARBA" id="ARBA00022448"/>
    </source>
</evidence>
<keyword evidence="5 6" id="KW-0472">Membrane</keyword>
<evidence type="ECO:0000256" key="3">
    <source>
        <dbReference type="ARBA" id="ARBA00022692"/>
    </source>
</evidence>
<reference evidence="10" key="2">
    <citation type="submission" date="2012-11" db="EMBL/GenBank/DDBJ databases">
        <authorList>
            <person name="Kuo A."/>
            <person name="Curtis B.A."/>
            <person name="Tanifuji G."/>
            <person name="Burki F."/>
            <person name="Gruber A."/>
            <person name="Irimia M."/>
            <person name="Maruyama S."/>
            <person name="Arias M.C."/>
            <person name="Ball S.G."/>
            <person name="Gile G.H."/>
            <person name="Hirakawa Y."/>
            <person name="Hopkins J.F."/>
            <person name="Rensing S.A."/>
            <person name="Schmutz J."/>
            <person name="Symeonidi A."/>
            <person name="Elias M."/>
            <person name="Eveleigh R.J."/>
            <person name="Herman E.K."/>
            <person name="Klute M.J."/>
            <person name="Nakayama T."/>
            <person name="Obornik M."/>
            <person name="Reyes-Prieto A."/>
            <person name="Armbrust E.V."/>
            <person name="Aves S.J."/>
            <person name="Beiko R.G."/>
            <person name="Coutinho P."/>
            <person name="Dacks J.B."/>
            <person name="Durnford D.G."/>
            <person name="Fast N.M."/>
            <person name="Green B.R."/>
            <person name="Grisdale C."/>
            <person name="Hempe F."/>
            <person name="Henrissat B."/>
            <person name="Hoppner M.P."/>
            <person name="Ishida K.-I."/>
            <person name="Kim E."/>
            <person name="Koreny L."/>
            <person name="Kroth P.G."/>
            <person name="Liu Y."/>
            <person name="Malik S.-B."/>
            <person name="Maier U.G."/>
            <person name="McRose D."/>
            <person name="Mock T."/>
            <person name="Neilson J.A."/>
            <person name="Onodera N.T."/>
            <person name="Poole A.M."/>
            <person name="Pritham E.J."/>
            <person name="Richards T.A."/>
            <person name="Rocap G."/>
            <person name="Roy S.W."/>
            <person name="Sarai C."/>
            <person name="Schaack S."/>
            <person name="Shirato S."/>
            <person name="Slamovits C.H."/>
            <person name="Spencer D.F."/>
            <person name="Suzuki S."/>
            <person name="Worden A.Z."/>
            <person name="Zauner S."/>
            <person name="Barry K."/>
            <person name="Bell C."/>
            <person name="Bharti A.K."/>
            <person name="Crow J.A."/>
            <person name="Grimwood J."/>
            <person name="Kramer R."/>
            <person name="Lindquist E."/>
            <person name="Lucas S."/>
            <person name="Salamov A."/>
            <person name="McFadden G.I."/>
            <person name="Lane C.E."/>
            <person name="Keeling P.J."/>
            <person name="Gray M.W."/>
            <person name="Grigoriev I.V."/>
            <person name="Archibald J.M."/>
        </authorList>
    </citation>
    <scope>NUCLEOTIDE SEQUENCE</scope>
    <source>
        <strain evidence="10">CCMP2712</strain>
    </source>
</reference>
<evidence type="ECO:0000256" key="5">
    <source>
        <dbReference type="ARBA" id="ARBA00023136"/>
    </source>
</evidence>
<dbReference type="AlphaFoldDB" id="L1JVY3"/>
<dbReference type="SUPFAM" id="SSF103473">
    <property type="entry name" value="MFS general substrate transporter"/>
    <property type="match status" value="1"/>
</dbReference>
<feature type="transmembrane region" description="Helical" evidence="6">
    <location>
        <begin position="153"/>
        <end position="176"/>
    </location>
</feature>
<evidence type="ECO:0000313" key="9">
    <source>
        <dbReference type="EnsemblProtists" id="EKX52484"/>
    </source>
</evidence>
<evidence type="ECO:0000256" key="6">
    <source>
        <dbReference type="SAM" id="Phobius"/>
    </source>
</evidence>
<dbReference type="InterPro" id="IPR020846">
    <property type="entry name" value="MFS_dom"/>
</dbReference>
<dbReference type="InterPro" id="IPR036259">
    <property type="entry name" value="MFS_trans_sf"/>
</dbReference>
<dbReference type="EnsemblProtists" id="EKX52484">
    <property type="protein sequence ID" value="EKX52484"/>
    <property type="gene ID" value="GUITHDRAFT_101655"/>
</dbReference>
<name>L1JVY3_GUITC</name>
<feature type="transmembrane region" description="Helical" evidence="6">
    <location>
        <begin position="62"/>
        <end position="88"/>
    </location>
</feature>
<feature type="transmembrane region" description="Helical" evidence="6">
    <location>
        <begin position="28"/>
        <end position="50"/>
    </location>
</feature>
<dbReference type="HOGENOM" id="CLU_001265_46_0_1"/>
<dbReference type="GO" id="GO:0022857">
    <property type="term" value="F:transmembrane transporter activity"/>
    <property type="evidence" value="ECO:0007669"/>
    <property type="project" value="InterPro"/>
</dbReference>
<dbReference type="PROSITE" id="PS00216">
    <property type="entry name" value="SUGAR_TRANSPORT_1"/>
    <property type="match status" value="1"/>
</dbReference>
<reference evidence="9" key="3">
    <citation type="submission" date="2015-06" db="UniProtKB">
        <authorList>
            <consortium name="EnsemblProtists"/>
        </authorList>
    </citation>
    <scope>IDENTIFICATION</scope>
</reference>
<keyword evidence="4 6" id="KW-1133">Transmembrane helix</keyword>
<evidence type="ECO:0000256" key="4">
    <source>
        <dbReference type="ARBA" id="ARBA00022989"/>
    </source>
</evidence>
<feature type="domain" description="Major facilitator superfamily (MFS) profile" evidence="7">
    <location>
        <begin position="28"/>
        <end position="455"/>
    </location>
</feature>
<dbReference type="KEGG" id="gtt:GUITHDRAFT_101655"/>
<dbReference type="InterPro" id="IPR005828">
    <property type="entry name" value="MFS_sugar_transport-like"/>
</dbReference>
<dbReference type="eggNOG" id="KOG0253">
    <property type="taxonomic scope" value="Eukaryota"/>
</dbReference>
<feature type="transmembrane region" description="Helical" evidence="6">
    <location>
        <begin position="95"/>
        <end position="117"/>
    </location>
</feature>
<reference evidence="8 10" key="1">
    <citation type="journal article" date="2012" name="Nature">
        <title>Algal genomes reveal evolutionary mosaicism and the fate of nucleomorphs.</title>
        <authorList>
            <consortium name="DOE Joint Genome Institute"/>
            <person name="Curtis B.A."/>
            <person name="Tanifuji G."/>
            <person name="Burki F."/>
            <person name="Gruber A."/>
            <person name="Irimia M."/>
            <person name="Maruyama S."/>
            <person name="Arias M.C."/>
            <person name="Ball S.G."/>
            <person name="Gile G.H."/>
            <person name="Hirakawa Y."/>
            <person name="Hopkins J.F."/>
            <person name="Kuo A."/>
            <person name="Rensing S.A."/>
            <person name="Schmutz J."/>
            <person name="Symeonidi A."/>
            <person name="Elias M."/>
            <person name="Eveleigh R.J."/>
            <person name="Herman E.K."/>
            <person name="Klute M.J."/>
            <person name="Nakayama T."/>
            <person name="Obornik M."/>
            <person name="Reyes-Prieto A."/>
            <person name="Armbrust E.V."/>
            <person name="Aves S.J."/>
            <person name="Beiko R.G."/>
            <person name="Coutinho P."/>
            <person name="Dacks J.B."/>
            <person name="Durnford D.G."/>
            <person name="Fast N.M."/>
            <person name="Green B.R."/>
            <person name="Grisdale C.J."/>
            <person name="Hempel F."/>
            <person name="Henrissat B."/>
            <person name="Hoppner M.P."/>
            <person name="Ishida K."/>
            <person name="Kim E."/>
            <person name="Koreny L."/>
            <person name="Kroth P.G."/>
            <person name="Liu Y."/>
            <person name="Malik S.B."/>
            <person name="Maier U.G."/>
            <person name="McRose D."/>
            <person name="Mock T."/>
            <person name="Neilson J.A."/>
            <person name="Onodera N.T."/>
            <person name="Poole A.M."/>
            <person name="Pritham E.J."/>
            <person name="Richards T.A."/>
            <person name="Rocap G."/>
            <person name="Roy S.W."/>
            <person name="Sarai C."/>
            <person name="Schaack S."/>
            <person name="Shirato S."/>
            <person name="Slamovits C.H."/>
            <person name="Spencer D.F."/>
            <person name="Suzuki S."/>
            <person name="Worden A.Z."/>
            <person name="Zauner S."/>
            <person name="Barry K."/>
            <person name="Bell C."/>
            <person name="Bharti A.K."/>
            <person name="Crow J.A."/>
            <person name="Grimwood J."/>
            <person name="Kramer R."/>
            <person name="Lindquist E."/>
            <person name="Lucas S."/>
            <person name="Salamov A."/>
            <person name="McFadden G.I."/>
            <person name="Lane C.E."/>
            <person name="Keeling P.J."/>
            <person name="Gray M.W."/>
            <person name="Grigoriev I.V."/>
            <person name="Archibald J.M."/>
        </authorList>
    </citation>
    <scope>NUCLEOTIDE SEQUENCE</scope>
    <source>
        <strain evidence="8 10">CCMP2712</strain>
    </source>
</reference>
<dbReference type="GO" id="GO:0016020">
    <property type="term" value="C:membrane"/>
    <property type="evidence" value="ECO:0007669"/>
    <property type="project" value="UniProtKB-SubCell"/>
</dbReference>
<evidence type="ECO:0000256" key="1">
    <source>
        <dbReference type="ARBA" id="ARBA00004141"/>
    </source>
</evidence>
<feature type="transmembrane region" description="Helical" evidence="6">
    <location>
        <begin position="188"/>
        <end position="208"/>
    </location>
</feature>
<dbReference type="PANTHER" id="PTHR23511">
    <property type="entry name" value="SYNAPTIC VESICLE GLYCOPROTEIN 2"/>
    <property type="match status" value="1"/>
</dbReference>
<dbReference type="Proteomes" id="UP000011087">
    <property type="component" value="Unassembled WGS sequence"/>
</dbReference>
<organism evidence="8">
    <name type="scientific">Guillardia theta (strain CCMP2712)</name>
    <name type="common">Cryptophyte</name>
    <dbReference type="NCBI Taxonomy" id="905079"/>
    <lineage>
        <taxon>Eukaryota</taxon>
        <taxon>Cryptophyceae</taxon>
        <taxon>Pyrenomonadales</taxon>
        <taxon>Geminigeraceae</taxon>
        <taxon>Guillardia</taxon>
    </lineage>
</organism>
<dbReference type="Pfam" id="PF00083">
    <property type="entry name" value="Sugar_tr"/>
    <property type="match status" value="1"/>
</dbReference>
<comment type="subcellular location">
    <subcellularLocation>
        <location evidence="1">Membrane</location>
        <topology evidence="1">Multi-pass membrane protein</topology>
    </subcellularLocation>
</comment>
<evidence type="ECO:0000313" key="10">
    <source>
        <dbReference type="Proteomes" id="UP000011087"/>
    </source>
</evidence>
<dbReference type="PaxDb" id="55529-EKX52484"/>
<gene>
    <name evidence="8" type="ORF">GUITHDRAFT_101655</name>
</gene>
<proteinExistence type="predicted"/>
<feature type="transmembrane region" description="Helical" evidence="6">
    <location>
        <begin position="366"/>
        <end position="389"/>
    </location>
</feature>
<sequence length="498" mass="55127">MQMTGIKDAPTVDEHIDHAGVGWYQFRLFFILALLVMADGMEMTVISMLRKPLSEEWGLGEMTFAAIGSTIFAGLLTGNLCGGILADIFGRRNTLLGMAVLFCIFGSLSAVATDIISFSVARFFTGVGVGSMIPVADALLLEWSPTRWRARFAMTLIGVAFAFGTFFACVVGIVVHESMPGDQLWWRYMLFICIVPGLISLPLMFLFIPESPHYLFVHDRKEEIKALLTTLNEVNGTEMQAGGEVCHSHDPAISEDNDNTWRFLEMFGSDLLGSTLYLTIAFTSCGFIYYGHIFIYPVMLEQLFNLELKEAYEAVMINSGVECLVIFANIFYMDSSYIGRRGAMITGFFLVSVCCLFASVETTQIHYFMALNAVARAMVAGPFTVIYIYSGELFPSTLRASSIAFSNSFGRIAAMLSPLIATSAIHAGVNAVYYIFSLVALSAMLASVLHTRETLGMPLLLYTSDVRLLREEDEKRPLLTRYVPAMAYWRDTQTSSSA</sequence>
<feature type="transmembrane region" description="Helical" evidence="6">
    <location>
        <begin position="276"/>
        <end position="299"/>
    </location>
</feature>
<dbReference type="PANTHER" id="PTHR23511:SF5">
    <property type="entry name" value="MAJOR FACILITATOR-TYPE TRANSPORTER HXNZ-RELATED"/>
    <property type="match status" value="1"/>
</dbReference>
<evidence type="ECO:0000259" key="7">
    <source>
        <dbReference type="PROSITE" id="PS50850"/>
    </source>
</evidence>
<dbReference type="PROSITE" id="PS00217">
    <property type="entry name" value="SUGAR_TRANSPORT_2"/>
    <property type="match status" value="1"/>
</dbReference>
<dbReference type="InterPro" id="IPR005829">
    <property type="entry name" value="Sugar_transporter_CS"/>
</dbReference>
<protein>
    <recommendedName>
        <fullName evidence="7">Major facilitator superfamily (MFS) profile domain-containing protein</fullName>
    </recommendedName>
</protein>
<evidence type="ECO:0000313" key="8">
    <source>
        <dbReference type="EMBL" id="EKX52484.1"/>
    </source>
</evidence>
<keyword evidence="3 6" id="KW-0812">Transmembrane</keyword>
<dbReference type="PROSITE" id="PS50850">
    <property type="entry name" value="MFS"/>
    <property type="match status" value="1"/>
</dbReference>
<keyword evidence="10" id="KW-1185">Reference proteome</keyword>
<keyword evidence="2" id="KW-0813">Transport</keyword>
<dbReference type="STRING" id="905079.L1JVY3"/>
<feature type="transmembrane region" description="Helical" evidence="6">
    <location>
        <begin position="343"/>
        <end position="360"/>
    </location>
</feature>
<dbReference type="Gene3D" id="1.20.1250.20">
    <property type="entry name" value="MFS general substrate transporter like domains"/>
    <property type="match status" value="1"/>
</dbReference>
<dbReference type="GeneID" id="17309222"/>